<keyword evidence="7" id="KW-1185">Reference proteome</keyword>
<dbReference type="STRING" id="180088.A0A1J8QKR9"/>
<evidence type="ECO:0008006" key="8">
    <source>
        <dbReference type="Google" id="ProtNLM"/>
    </source>
</evidence>
<dbReference type="GO" id="GO:0016020">
    <property type="term" value="C:membrane"/>
    <property type="evidence" value="ECO:0007669"/>
    <property type="project" value="UniProtKB-SubCell"/>
</dbReference>
<evidence type="ECO:0000313" key="7">
    <source>
        <dbReference type="Proteomes" id="UP000183567"/>
    </source>
</evidence>
<sequence>MVAYRPQASILSCHSFKFSRQHLSKTSLQFLLVHSLYIHRCRPRSRPLIFEWDAPNDPRDPNKRKWAATVIVSSFTFIGVVSSAIVAPAAGQVASSFGVTTNVIVSLTTSIFVLAYGGDRAFIPRPTSEIYGRSRVLQLSGLWCLARNLACGFARIESQFLALLFLADLGASASMQIDGSVVDDCWRSGERENSPVMLSLTLLLGPVVGPITGTLIVEYSTRRWILFTSLEYFYSKRAKGIRRSMDAEKTQYKVICSVFGARDRSWHAIMAKGLIRPCALFVYEPIVQLLGIYVAFLDDIPPVFWTTMPSIFHGV</sequence>
<comment type="subcellular location">
    <subcellularLocation>
        <location evidence="1">Membrane</location>
        <topology evidence="1">Multi-pass membrane protein</topology>
    </subcellularLocation>
</comment>
<feature type="transmembrane region" description="Helical" evidence="5">
    <location>
        <begin position="66"/>
        <end position="87"/>
    </location>
</feature>
<feature type="transmembrane region" description="Helical" evidence="5">
    <location>
        <begin position="274"/>
        <end position="296"/>
    </location>
</feature>
<keyword evidence="4 5" id="KW-0472">Membrane</keyword>
<dbReference type="SUPFAM" id="SSF103473">
    <property type="entry name" value="MFS general substrate transporter"/>
    <property type="match status" value="1"/>
</dbReference>
<accession>A0A1J8QKR9</accession>
<reference evidence="6 7" key="1">
    <citation type="submission" date="2016-03" db="EMBL/GenBank/DDBJ databases">
        <title>Comparative genomics of the ectomycorrhizal sister species Rhizopogon vinicolor and Rhizopogon vesiculosus (Basidiomycota: Boletales) reveals a divergence of the mating type B locus.</title>
        <authorList>
            <person name="Mujic A.B."/>
            <person name="Kuo A."/>
            <person name="Tritt A."/>
            <person name="Lipzen A."/>
            <person name="Chen C."/>
            <person name="Johnson J."/>
            <person name="Sharma A."/>
            <person name="Barry K."/>
            <person name="Grigoriev I.V."/>
            <person name="Spatafora J.W."/>
        </authorList>
    </citation>
    <scope>NUCLEOTIDE SEQUENCE [LARGE SCALE GENOMIC DNA]</scope>
    <source>
        <strain evidence="6 7">AM-OR11-056</strain>
    </source>
</reference>
<dbReference type="InterPro" id="IPR036259">
    <property type="entry name" value="MFS_trans_sf"/>
</dbReference>
<evidence type="ECO:0000256" key="1">
    <source>
        <dbReference type="ARBA" id="ARBA00004141"/>
    </source>
</evidence>
<gene>
    <name evidence="6" type="ORF">AZE42_08932</name>
</gene>
<evidence type="ECO:0000313" key="6">
    <source>
        <dbReference type="EMBL" id="OJA14161.1"/>
    </source>
</evidence>
<evidence type="ECO:0000256" key="2">
    <source>
        <dbReference type="ARBA" id="ARBA00022692"/>
    </source>
</evidence>
<dbReference type="AlphaFoldDB" id="A0A1J8QKR9"/>
<organism evidence="6 7">
    <name type="scientific">Rhizopogon vesiculosus</name>
    <dbReference type="NCBI Taxonomy" id="180088"/>
    <lineage>
        <taxon>Eukaryota</taxon>
        <taxon>Fungi</taxon>
        <taxon>Dikarya</taxon>
        <taxon>Basidiomycota</taxon>
        <taxon>Agaricomycotina</taxon>
        <taxon>Agaricomycetes</taxon>
        <taxon>Agaricomycetidae</taxon>
        <taxon>Boletales</taxon>
        <taxon>Suillineae</taxon>
        <taxon>Rhizopogonaceae</taxon>
        <taxon>Rhizopogon</taxon>
    </lineage>
</organism>
<evidence type="ECO:0000256" key="3">
    <source>
        <dbReference type="ARBA" id="ARBA00022989"/>
    </source>
</evidence>
<dbReference type="Gene3D" id="1.20.1720.10">
    <property type="entry name" value="Multidrug resistance protein D"/>
    <property type="match status" value="1"/>
</dbReference>
<name>A0A1J8QKR9_9AGAM</name>
<evidence type="ECO:0000256" key="5">
    <source>
        <dbReference type="SAM" id="Phobius"/>
    </source>
</evidence>
<keyword evidence="2 5" id="KW-0812">Transmembrane</keyword>
<feature type="transmembrane region" description="Helical" evidence="5">
    <location>
        <begin position="93"/>
        <end position="116"/>
    </location>
</feature>
<dbReference type="EMBL" id="LVVM01003858">
    <property type="protein sequence ID" value="OJA14161.1"/>
    <property type="molecule type" value="Genomic_DNA"/>
</dbReference>
<keyword evidence="3 5" id="KW-1133">Transmembrane helix</keyword>
<protein>
    <recommendedName>
        <fullName evidence="8">Major facilitator superfamily (MFS) profile domain-containing protein</fullName>
    </recommendedName>
</protein>
<comment type="caution">
    <text evidence="6">The sequence shown here is derived from an EMBL/GenBank/DDBJ whole genome shotgun (WGS) entry which is preliminary data.</text>
</comment>
<feature type="transmembrane region" description="Helical" evidence="5">
    <location>
        <begin position="196"/>
        <end position="217"/>
    </location>
</feature>
<dbReference type="PANTHER" id="PTHR23502:SF60">
    <property type="entry name" value="MAJOR FACILITATOR SUPERFAMILY (MFS) PROFILE DOMAIN-CONTAINING PROTEIN-RELATED"/>
    <property type="match status" value="1"/>
</dbReference>
<dbReference type="GO" id="GO:0022857">
    <property type="term" value="F:transmembrane transporter activity"/>
    <property type="evidence" value="ECO:0007669"/>
    <property type="project" value="TreeGrafter"/>
</dbReference>
<evidence type="ECO:0000256" key="4">
    <source>
        <dbReference type="ARBA" id="ARBA00023136"/>
    </source>
</evidence>
<proteinExistence type="predicted"/>
<dbReference type="PANTHER" id="PTHR23502">
    <property type="entry name" value="MAJOR FACILITATOR SUPERFAMILY"/>
    <property type="match status" value="1"/>
</dbReference>
<dbReference type="OrthoDB" id="6770063at2759"/>
<dbReference type="Proteomes" id="UP000183567">
    <property type="component" value="Unassembled WGS sequence"/>
</dbReference>